<dbReference type="SUPFAM" id="SSF50891">
    <property type="entry name" value="Cyclophilin-like"/>
    <property type="match status" value="1"/>
</dbReference>
<keyword evidence="3" id="KW-0539">Nucleus</keyword>
<protein>
    <recommendedName>
        <fullName evidence="5">PPIase cyclophilin-type domain-containing protein</fullName>
    </recommendedName>
</protein>
<evidence type="ECO:0000313" key="6">
    <source>
        <dbReference type="EMBL" id="KAL2318016.1"/>
    </source>
</evidence>
<reference evidence="6 7" key="1">
    <citation type="submission" date="2024-08" db="EMBL/GenBank/DDBJ databases">
        <title>Insights into the chromosomal genome structure of Flemingia macrophylla.</title>
        <authorList>
            <person name="Ding Y."/>
            <person name="Zhao Y."/>
            <person name="Bi W."/>
            <person name="Wu M."/>
            <person name="Zhao G."/>
            <person name="Gong Y."/>
            <person name="Li W."/>
            <person name="Zhang P."/>
        </authorList>
    </citation>
    <scope>NUCLEOTIDE SEQUENCE [LARGE SCALE GENOMIC DNA]</scope>
    <source>
        <strain evidence="6">DYQJB</strain>
        <tissue evidence="6">Leaf</tissue>
    </source>
</reference>
<keyword evidence="7" id="KW-1185">Reference proteome</keyword>
<evidence type="ECO:0000256" key="3">
    <source>
        <dbReference type="ARBA" id="ARBA00023242"/>
    </source>
</evidence>
<evidence type="ECO:0000256" key="4">
    <source>
        <dbReference type="SAM" id="MobiDB-lite"/>
    </source>
</evidence>
<dbReference type="Pfam" id="PF00160">
    <property type="entry name" value="Pro_isomerase"/>
    <property type="match status" value="1"/>
</dbReference>
<comment type="subcellular location">
    <subcellularLocation>
        <location evidence="1">Nucleus</location>
    </subcellularLocation>
</comment>
<name>A0ABD1L3E8_9FABA</name>
<dbReference type="EMBL" id="JBGMDY010000011">
    <property type="protein sequence ID" value="KAL2318016.1"/>
    <property type="molecule type" value="Genomic_DNA"/>
</dbReference>
<evidence type="ECO:0000256" key="1">
    <source>
        <dbReference type="ARBA" id="ARBA00004123"/>
    </source>
</evidence>
<dbReference type="Gene3D" id="2.40.100.10">
    <property type="entry name" value="Cyclophilin-like"/>
    <property type="match status" value="1"/>
</dbReference>
<keyword evidence="2" id="KW-0143">Chaperone</keyword>
<comment type="caution">
    <text evidence="6">The sequence shown here is derived from an EMBL/GenBank/DDBJ whole genome shotgun (WGS) entry which is preliminary data.</text>
</comment>
<proteinExistence type="predicted"/>
<evidence type="ECO:0000313" key="7">
    <source>
        <dbReference type="Proteomes" id="UP001603857"/>
    </source>
</evidence>
<dbReference type="InterPro" id="IPR002130">
    <property type="entry name" value="Cyclophilin-type_PPIase_dom"/>
</dbReference>
<dbReference type="PROSITE" id="PS00170">
    <property type="entry name" value="CSA_PPIASE_1"/>
    <property type="match status" value="1"/>
</dbReference>
<dbReference type="InterPro" id="IPR020892">
    <property type="entry name" value="Cyclophilin-type_PPIase_CS"/>
</dbReference>
<evidence type="ECO:0000259" key="5">
    <source>
        <dbReference type="PROSITE" id="PS50072"/>
    </source>
</evidence>
<organism evidence="6 7">
    <name type="scientific">Flemingia macrophylla</name>
    <dbReference type="NCBI Taxonomy" id="520843"/>
    <lineage>
        <taxon>Eukaryota</taxon>
        <taxon>Viridiplantae</taxon>
        <taxon>Streptophyta</taxon>
        <taxon>Embryophyta</taxon>
        <taxon>Tracheophyta</taxon>
        <taxon>Spermatophyta</taxon>
        <taxon>Magnoliopsida</taxon>
        <taxon>eudicotyledons</taxon>
        <taxon>Gunneridae</taxon>
        <taxon>Pentapetalae</taxon>
        <taxon>rosids</taxon>
        <taxon>fabids</taxon>
        <taxon>Fabales</taxon>
        <taxon>Fabaceae</taxon>
        <taxon>Papilionoideae</taxon>
        <taxon>50 kb inversion clade</taxon>
        <taxon>NPAAA clade</taxon>
        <taxon>indigoferoid/millettioid clade</taxon>
        <taxon>Phaseoleae</taxon>
        <taxon>Flemingia</taxon>
    </lineage>
</organism>
<dbReference type="PANTHER" id="PTHR45625:SF6">
    <property type="entry name" value="SPLICEOSOME-ASSOCIATED PROTEIN CWC27 HOMOLOG"/>
    <property type="match status" value="1"/>
</dbReference>
<feature type="domain" description="PPIase cyclophilin-type" evidence="5">
    <location>
        <begin position="22"/>
        <end position="167"/>
    </location>
</feature>
<feature type="region of interest" description="Disordered" evidence="4">
    <location>
        <begin position="308"/>
        <end position="330"/>
    </location>
</feature>
<dbReference type="CDD" id="cd01925">
    <property type="entry name" value="cyclophilin_CeCYP16-like"/>
    <property type="match status" value="1"/>
</dbReference>
<dbReference type="GO" id="GO:0005634">
    <property type="term" value="C:nucleus"/>
    <property type="evidence" value="ECO:0007669"/>
    <property type="project" value="UniProtKB-SubCell"/>
</dbReference>
<dbReference type="Proteomes" id="UP001603857">
    <property type="component" value="Unassembled WGS sequence"/>
</dbReference>
<feature type="region of interest" description="Disordered" evidence="4">
    <location>
        <begin position="508"/>
        <end position="527"/>
    </location>
</feature>
<dbReference type="FunFam" id="2.40.100.10:FF:000007">
    <property type="entry name" value="Peptidyl-prolyl cis-trans isomerase CWC27 homolog"/>
    <property type="match status" value="1"/>
</dbReference>
<dbReference type="InterPro" id="IPR044666">
    <property type="entry name" value="Cyclophilin_A-like"/>
</dbReference>
<feature type="region of interest" description="Disordered" evidence="4">
    <location>
        <begin position="247"/>
        <end position="294"/>
    </location>
</feature>
<evidence type="ECO:0000256" key="2">
    <source>
        <dbReference type="ARBA" id="ARBA00023186"/>
    </source>
</evidence>
<dbReference type="InterPro" id="IPR029000">
    <property type="entry name" value="Cyclophilin-like_dom_sf"/>
</dbReference>
<accession>A0ABD1L3E8</accession>
<dbReference type="PRINTS" id="PR00153">
    <property type="entry name" value="CSAPPISMRASE"/>
</dbReference>
<dbReference type="PROSITE" id="PS50072">
    <property type="entry name" value="CSA_PPIASE_2"/>
    <property type="match status" value="1"/>
</dbReference>
<sequence>MSTVYVLEPPTKGKVVLNTTRGPLDIELWPKEAPKAVRNFLQLCLENYYDNTIFHRIIKDFLLQGGDPTASGTGGESIYGGVFADEFHSRLKFKHRGIVAMANAGTPNSNGSQFFITLDRCDWLDRKHTIFGKVTGDTMYNLLRLGELETDKNDRPLDPPKILSVEVLWNPFDDIVPRTLQKPLVEAKADTENKDPRKKGIKKLNLLSFGEEAEEEEKILASVKQKIKSSHDVLNDPRLLKEETLNDELSLSDSKARRDRQLSVRDALNSKKEEPQIDLEDGNMARLDSSDDDEADFDARMRMQILKKRKELGDVPPKPKLQNGRSSSENREMSAASSLWVACGWYLLHVSLLQLGTELFELVAEEPRSNAASVDDDQPKVEKLSLKKKGVGSEARAERMANADADLQLLNKAERGRQLQKQKKRRLQGREDEVLAKLEKFKSSLSAKATPPTDESEDVKNEELSDWKEVTLKFAPETGKWKNMPTCENSWESLSKMVESFPELHLEDKDRMSRNEDPNDYVVHDPLLEKGKEKFNRMVAKQKRREREWAGRSLT</sequence>
<dbReference type="AlphaFoldDB" id="A0ABD1L3E8"/>
<feature type="compositionally biased region" description="Basic and acidic residues" evidence="4">
    <location>
        <begin position="254"/>
        <end position="275"/>
    </location>
</feature>
<dbReference type="PANTHER" id="PTHR45625">
    <property type="entry name" value="PEPTIDYL-PROLYL CIS-TRANS ISOMERASE-RELATED"/>
    <property type="match status" value="1"/>
</dbReference>
<feature type="region of interest" description="Disordered" evidence="4">
    <location>
        <begin position="444"/>
        <end position="463"/>
    </location>
</feature>
<gene>
    <name evidence="6" type="ORF">Fmac_031892</name>
</gene>